<accession>A0A645I701</accession>
<evidence type="ECO:0000313" key="1">
    <source>
        <dbReference type="EMBL" id="MPN47081.1"/>
    </source>
</evidence>
<dbReference type="AlphaFoldDB" id="A0A645I701"/>
<reference evidence="1" key="1">
    <citation type="submission" date="2019-08" db="EMBL/GenBank/DDBJ databases">
        <authorList>
            <person name="Kucharzyk K."/>
            <person name="Murdoch R.W."/>
            <person name="Higgins S."/>
            <person name="Loffler F."/>
        </authorList>
    </citation>
    <scope>NUCLEOTIDE SEQUENCE</scope>
</reference>
<gene>
    <name evidence="1" type="ORF">SDC9_194681</name>
</gene>
<proteinExistence type="predicted"/>
<organism evidence="1">
    <name type="scientific">bioreactor metagenome</name>
    <dbReference type="NCBI Taxonomy" id="1076179"/>
    <lineage>
        <taxon>unclassified sequences</taxon>
        <taxon>metagenomes</taxon>
        <taxon>ecological metagenomes</taxon>
    </lineage>
</organism>
<dbReference type="EMBL" id="VSSQ01108286">
    <property type="protein sequence ID" value="MPN47081.1"/>
    <property type="molecule type" value="Genomic_DNA"/>
</dbReference>
<protein>
    <submittedName>
        <fullName evidence="1">Uncharacterized protein</fullName>
    </submittedName>
</protein>
<sequence>MTRNIAPFLDVLEELQNSGIKYSVVSFRCIPLEFHELLREYIRKENLAKYKLSGVLITNEDKEVETALEKYPSANPVRYVLDAPVVGYGNQPDEVMRELMELHQLEEKNVLICWLKYAFLLEIDLQNFVQNVNDDFMNGWHGDAVIFPPNRDWLIAYALEDEWRCEKK</sequence>
<comment type="caution">
    <text evidence="1">The sequence shown here is derived from an EMBL/GenBank/DDBJ whole genome shotgun (WGS) entry which is preliminary data.</text>
</comment>
<name>A0A645I701_9ZZZZ</name>